<evidence type="ECO:0000259" key="5">
    <source>
        <dbReference type="Pfam" id="PF00535"/>
    </source>
</evidence>
<comment type="similarity">
    <text evidence="1">Belongs to the glycosyltransferase 2 family.</text>
</comment>
<dbReference type="CDD" id="cd00761">
    <property type="entry name" value="Glyco_tranf_GTA_type"/>
    <property type="match status" value="1"/>
</dbReference>
<dbReference type="RefSeq" id="WP_311340024.1">
    <property type="nucleotide sequence ID" value="NZ_JAVRHS010000002.1"/>
</dbReference>
<feature type="region of interest" description="Disordered" evidence="4">
    <location>
        <begin position="296"/>
        <end position="334"/>
    </location>
</feature>
<keyword evidence="2 6" id="KW-0328">Glycosyltransferase</keyword>
<name>A0ABU2ZFT9_9SPHN</name>
<protein>
    <submittedName>
        <fullName evidence="6">Glycosyltransferase family 2 protein</fullName>
        <ecNumber evidence="6">2.4.-.-</ecNumber>
    </submittedName>
</protein>
<dbReference type="Pfam" id="PF00535">
    <property type="entry name" value="Glycos_transf_2"/>
    <property type="match status" value="1"/>
</dbReference>
<feature type="domain" description="Glycosyltransferase 2-like" evidence="5">
    <location>
        <begin position="3"/>
        <end position="162"/>
    </location>
</feature>
<dbReference type="Proteomes" id="UP001259803">
    <property type="component" value="Unassembled WGS sequence"/>
</dbReference>
<accession>A0ABU2ZFT9</accession>
<evidence type="ECO:0000313" key="6">
    <source>
        <dbReference type="EMBL" id="MDT0575465.1"/>
    </source>
</evidence>
<dbReference type="EMBL" id="JAVRHS010000002">
    <property type="protein sequence ID" value="MDT0575465.1"/>
    <property type="molecule type" value="Genomic_DNA"/>
</dbReference>
<dbReference type="InterPro" id="IPR001173">
    <property type="entry name" value="Glyco_trans_2-like"/>
</dbReference>
<evidence type="ECO:0000256" key="2">
    <source>
        <dbReference type="ARBA" id="ARBA00022676"/>
    </source>
</evidence>
<evidence type="ECO:0000313" key="7">
    <source>
        <dbReference type="Proteomes" id="UP001259803"/>
    </source>
</evidence>
<dbReference type="PANTHER" id="PTHR43685">
    <property type="entry name" value="GLYCOSYLTRANSFERASE"/>
    <property type="match status" value="1"/>
</dbReference>
<dbReference type="PANTHER" id="PTHR43685:SF5">
    <property type="entry name" value="GLYCOSYLTRANSFERASE EPSE-RELATED"/>
    <property type="match status" value="1"/>
</dbReference>
<keyword evidence="7" id="KW-1185">Reference proteome</keyword>
<proteinExistence type="inferred from homology"/>
<keyword evidence="3 6" id="KW-0808">Transferase</keyword>
<dbReference type="InterPro" id="IPR029044">
    <property type="entry name" value="Nucleotide-diphossugar_trans"/>
</dbReference>
<sequence>MVSVIVPAFNAAATLEETLLSVRDQTHRNLEIIVIDDGSHDRTREIGERQASLDPRIRVISQPNGGVAVARNHGIEQARGAFVAPVDADDLWRPRKIERQLRALRAAGPETGLIYCWSAAIDENGDVISRSSTPSHAGDVLPQLFYGNFVGNGSSALMRKEAILAAGGYDPTLRARKAQGCEDWKLYLLLAERTHFAVVPDYLVGYRQTSAAMSGDVSQMLRSDAIVRDEMAARHPEYLFELDWGRRHYLEWLLWREMTALNWHNCMTLIHERRPESNPLRMVARRAKLGAKFLRQKLRGQPGSSAGSAYLAKGAKPEPGVSLPDGSPPADMMS</sequence>
<dbReference type="Gene3D" id="3.90.550.10">
    <property type="entry name" value="Spore Coat Polysaccharide Biosynthesis Protein SpsA, Chain A"/>
    <property type="match status" value="1"/>
</dbReference>
<dbReference type="SUPFAM" id="SSF53448">
    <property type="entry name" value="Nucleotide-diphospho-sugar transferases"/>
    <property type="match status" value="1"/>
</dbReference>
<evidence type="ECO:0000256" key="1">
    <source>
        <dbReference type="ARBA" id="ARBA00006739"/>
    </source>
</evidence>
<organism evidence="6 7">
    <name type="scientific">Croceicoccus esteveae</name>
    <dbReference type="NCBI Taxonomy" id="3075597"/>
    <lineage>
        <taxon>Bacteria</taxon>
        <taxon>Pseudomonadati</taxon>
        <taxon>Pseudomonadota</taxon>
        <taxon>Alphaproteobacteria</taxon>
        <taxon>Sphingomonadales</taxon>
        <taxon>Erythrobacteraceae</taxon>
        <taxon>Croceicoccus</taxon>
    </lineage>
</organism>
<dbReference type="InterPro" id="IPR050834">
    <property type="entry name" value="Glycosyltransf_2"/>
</dbReference>
<evidence type="ECO:0000256" key="4">
    <source>
        <dbReference type="SAM" id="MobiDB-lite"/>
    </source>
</evidence>
<dbReference type="GO" id="GO:0016757">
    <property type="term" value="F:glycosyltransferase activity"/>
    <property type="evidence" value="ECO:0007669"/>
    <property type="project" value="UniProtKB-KW"/>
</dbReference>
<comment type="caution">
    <text evidence="6">The sequence shown here is derived from an EMBL/GenBank/DDBJ whole genome shotgun (WGS) entry which is preliminary data.</text>
</comment>
<dbReference type="EC" id="2.4.-.-" evidence="6"/>
<evidence type="ECO:0000256" key="3">
    <source>
        <dbReference type="ARBA" id="ARBA00022679"/>
    </source>
</evidence>
<gene>
    <name evidence="6" type="ORF">RM533_04640</name>
</gene>
<reference evidence="6 7" key="1">
    <citation type="submission" date="2023-09" db="EMBL/GenBank/DDBJ databases">
        <authorList>
            <person name="Rey-Velasco X."/>
        </authorList>
    </citation>
    <scope>NUCLEOTIDE SEQUENCE [LARGE SCALE GENOMIC DNA]</scope>
    <source>
        <strain evidence="6 7">F390</strain>
    </source>
</reference>